<protein>
    <submittedName>
        <fullName evidence="2">Uncharacterized protein</fullName>
    </submittedName>
</protein>
<dbReference type="RefSeq" id="WP_106929609.1">
    <property type="nucleotide sequence ID" value="NZ_PYFT01000001.1"/>
</dbReference>
<reference evidence="2 3" key="1">
    <citation type="submission" date="2018-03" db="EMBL/GenBank/DDBJ databases">
        <title>Adhaeribacter sp. HMF7605 Genome sequencing and assembly.</title>
        <authorList>
            <person name="Kang H."/>
            <person name="Kang J."/>
            <person name="Cha I."/>
            <person name="Kim H."/>
            <person name="Joh K."/>
        </authorList>
    </citation>
    <scope>NUCLEOTIDE SEQUENCE [LARGE SCALE GENOMIC DNA]</scope>
    <source>
        <strain evidence="2 3">HMF7605</strain>
    </source>
</reference>
<proteinExistence type="predicted"/>
<sequence>MNLKQVFNLIKQHTGNTDIIAMDPLLIDFSGSICGGIFLSKLLYWSDKGKLEGGWIAKTYLEWYQETRLTEKQIRLLIKNLTGKGVETAVKKFNGSPTLHYRIIPTVFAAEFQKLLETGILPNSSIESDQREDSNLTKEQNESGQKGRLEPAEKADSLTKTTTEITTKTTTDTVLLEKNQNGESAKSENSEALKPKKPASQTGGRAKSSIWREKSTPVPSGVRK</sequence>
<evidence type="ECO:0000313" key="3">
    <source>
        <dbReference type="Proteomes" id="UP000240357"/>
    </source>
</evidence>
<accession>A0A2T2YF94</accession>
<feature type="compositionally biased region" description="Basic and acidic residues" evidence="1">
    <location>
        <begin position="128"/>
        <end position="157"/>
    </location>
</feature>
<dbReference type="EMBL" id="PYFT01000001">
    <property type="protein sequence ID" value="PSR54185.1"/>
    <property type="molecule type" value="Genomic_DNA"/>
</dbReference>
<evidence type="ECO:0000256" key="1">
    <source>
        <dbReference type="SAM" id="MobiDB-lite"/>
    </source>
</evidence>
<feature type="compositionally biased region" description="Low complexity" evidence="1">
    <location>
        <begin position="159"/>
        <end position="173"/>
    </location>
</feature>
<organism evidence="2 3">
    <name type="scientific">Adhaeribacter arboris</name>
    <dbReference type="NCBI Taxonomy" id="2072846"/>
    <lineage>
        <taxon>Bacteria</taxon>
        <taxon>Pseudomonadati</taxon>
        <taxon>Bacteroidota</taxon>
        <taxon>Cytophagia</taxon>
        <taxon>Cytophagales</taxon>
        <taxon>Hymenobacteraceae</taxon>
        <taxon>Adhaeribacter</taxon>
    </lineage>
</organism>
<feature type="region of interest" description="Disordered" evidence="1">
    <location>
        <begin position="123"/>
        <end position="224"/>
    </location>
</feature>
<feature type="compositionally biased region" description="Basic and acidic residues" evidence="1">
    <location>
        <begin position="185"/>
        <end position="194"/>
    </location>
</feature>
<dbReference type="Proteomes" id="UP000240357">
    <property type="component" value="Unassembled WGS sequence"/>
</dbReference>
<comment type="caution">
    <text evidence="2">The sequence shown here is derived from an EMBL/GenBank/DDBJ whole genome shotgun (WGS) entry which is preliminary data.</text>
</comment>
<keyword evidence="3" id="KW-1185">Reference proteome</keyword>
<name>A0A2T2YF94_9BACT</name>
<dbReference type="OrthoDB" id="73772at2"/>
<gene>
    <name evidence="2" type="ORF">AHMF7605_11955</name>
</gene>
<dbReference type="AlphaFoldDB" id="A0A2T2YF94"/>
<evidence type="ECO:0000313" key="2">
    <source>
        <dbReference type="EMBL" id="PSR54185.1"/>
    </source>
</evidence>